<dbReference type="EMBL" id="CAJPWZ010002703">
    <property type="protein sequence ID" value="CAG2243489.1"/>
    <property type="molecule type" value="Genomic_DNA"/>
</dbReference>
<comment type="caution">
    <text evidence="1">The sequence shown here is derived from an EMBL/GenBank/DDBJ whole genome shotgun (WGS) entry which is preliminary data.</text>
</comment>
<sequence length="195" mass="22668">MITTPQYHTLKTSLSFNHRLFIPNKNHFLSSWTGQPTLPSSITPLRPSIVHRPSIPSTFIRWALKLQEYKFDVIHRLGSRNQHCDALSRRTYEKQSEQTKVLTEITFIYPGKTVEQINNSEKEIPIFSLQDISSLQKQCPYFGPIITFLQNGTLPDNKNRAQAIPYETSQYELLNDTLYHFFQPRLCQRALQLSG</sequence>
<accession>A0A8S3UJ89</accession>
<evidence type="ECO:0000313" key="2">
    <source>
        <dbReference type="Proteomes" id="UP000683360"/>
    </source>
</evidence>
<evidence type="ECO:0000313" key="1">
    <source>
        <dbReference type="EMBL" id="CAG2243489.1"/>
    </source>
</evidence>
<protein>
    <submittedName>
        <fullName evidence="1">Uncharacterized protein</fullName>
    </submittedName>
</protein>
<dbReference type="AlphaFoldDB" id="A0A8S3UJ89"/>
<proteinExistence type="predicted"/>
<dbReference type="OrthoDB" id="3863715at2759"/>
<reference evidence="1" key="1">
    <citation type="submission" date="2021-03" db="EMBL/GenBank/DDBJ databases">
        <authorList>
            <person name="Bekaert M."/>
        </authorList>
    </citation>
    <scope>NUCLEOTIDE SEQUENCE</scope>
</reference>
<dbReference type="Proteomes" id="UP000683360">
    <property type="component" value="Unassembled WGS sequence"/>
</dbReference>
<gene>
    <name evidence="1" type="ORF">MEDL_55603</name>
</gene>
<keyword evidence="2" id="KW-1185">Reference proteome</keyword>
<name>A0A8S3UJ89_MYTED</name>
<organism evidence="1 2">
    <name type="scientific">Mytilus edulis</name>
    <name type="common">Blue mussel</name>
    <dbReference type="NCBI Taxonomy" id="6550"/>
    <lineage>
        <taxon>Eukaryota</taxon>
        <taxon>Metazoa</taxon>
        <taxon>Spiralia</taxon>
        <taxon>Lophotrochozoa</taxon>
        <taxon>Mollusca</taxon>
        <taxon>Bivalvia</taxon>
        <taxon>Autobranchia</taxon>
        <taxon>Pteriomorphia</taxon>
        <taxon>Mytilida</taxon>
        <taxon>Mytiloidea</taxon>
        <taxon>Mytilidae</taxon>
        <taxon>Mytilinae</taxon>
        <taxon>Mytilus</taxon>
    </lineage>
</organism>